<protein>
    <recommendedName>
        <fullName evidence="3">Response regulatory domain-containing protein</fullName>
    </recommendedName>
</protein>
<gene>
    <name evidence="1" type="ORF">AU255_03890</name>
</gene>
<organism evidence="1 2">
    <name type="scientific">Methyloprofundus sedimenti</name>
    <dbReference type="NCBI Taxonomy" id="1420851"/>
    <lineage>
        <taxon>Bacteria</taxon>
        <taxon>Pseudomonadati</taxon>
        <taxon>Pseudomonadota</taxon>
        <taxon>Gammaproteobacteria</taxon>
        <taxon>Methylococcales</taxon>
        <taxon>Methylococcaceae</taxon>
        <taxon>Methyloprofundus</taxon>
    </lineage>
</organism>
<evidence type="ECO:0008006" key="3">
    <source>
        <dbReference type="Google" id="ProtNLM"/>
    </source>
</evidence>
<sequence>MNVRVQIISPTHVGFLDNSPFNMLGYYQCYQEGLSAVKHNKPLVILLEYNEGNISMELFIASLLRECPTSKIILLGENLRDEDVLCCLLSGIYGYLDVKDMYKFQTKAVKAVANGEAWISRRLVALLIEGIRG</sequence>
<keyword evidence="2" id="KW-1185">Reference proteome</keyword>
<reference evidence="1 2" key="1">
    <citation type="submission" date="2015-12" db="EMBL/GenBank/DDBJ databases">
        <authorList>
            <person name="Shamseldin A."/>
            <person name="Moawad H."/>
            <person name="Abd El-Rahim W.M."/>
            <person name="Sadowsky M.J."/>
        </authorList>
    </citation>
    <scope>NUCLEOTIDE SEQUENCE [LARGE SCALE GENOMIC DNA]</scope>
    <source>
        <strain evidence="1 2">WF1</strain>
    </source>
</reference>
<comment type="caution">
    <text evidence="1">The sequence shown here is derived from an EMBL/GenBank/DDBJ whole genome shotgun (WGS) entry which is preliminary data.</text>
</comment>
<dbReference type="AlphaFoldDB" id="A0A1V8M663"/>
<proteinExistence type="predicted"/>
<evidence type="ECO:0000313" key="2">
    <source>
        <dbReference type="Proteomes" id="UP000191980"/>
    </source>
</evidence>
<dbReference type="Proteomes" id="UP000191980">
    <property type="component" value="Unassembled WGS sequence"/>
</dbReference>
<dbReference type="Gene3D" id="3.40.50.2300">
    <property type="match status" value="1"/>
</dbReference>
<accession>A0A1V8M663</accession>
<dbReference type="EMBL" id="LPUF01000001">
    <property type="protein sequence ID" value="OQK17049.1"/>
    <property type="molecule type" value="Genomic_DNA"/>
</dbReference>
<name>A0A1V8M663_9GAMM</name>
<evidence type="ECO:0000313" key="1">
    <source>
        <dbReference type="EMBL" id="OQK17049.1"/>
    </source>
</evidence>
<dbReference type="STRING" id="1420851.AU255_03890"/>